<sequence length="410" mass="43096">MSDALREKLQDVHKGLESLNDTAIVSREGGDNLDVAEAYAVQRELRKKFGKMNTSELGEALDIQAGRETGKQASAEILNRLAAANPNITKLLDASGGAALIRQDLEPILYSLFVKRFPMFERIRKEPANGLVHAFNQQTAYGDAVFQTETGTVTDDSATYARQTTNVAVLATRRGITLKSQFALTQGGSPFNGLSSELASGVTGIAHKLQKTLFQGNATVTSGAGATTELGAYDANGFDGLRKLLGAGTSGITATKGTAAYLATINSAVASVLDNGGNPSAIVCSPTDYAGLVNELTNLVRYNAPAQADQAAGATFGQVVTAAGALPILAVAGDSIGSYTVTSPTTANYRDMYVIDEDSWSMPYLGADSITTLEIPVGVNGSLSRLYIMYVMFGLANKAPQFNAKIRVTV</sequence>
<organism evidence="3">
    <name type="scientific">uncultured Caudovirales phage</name>
    <dbReference type="NCBI Taxonomy" id="2100421"/>
    <lineage>
        <taxon>Viruses</taxon>
        <taxon>Duplodnaviria</taxon>
        <taxon>Heunggongvirae</taxon>
        <taxon>Uroviricota</taxon>
        <taxon>Caudoviricetes</taxon>
        <taxon>Peduoviridae</taxon>
        <taxon>Maltschvirus</taxon>
        <taxon>Maltschvirus maltsch</taxon>
    </lineage>
</organism>
<dbReference type="SUPFAM" id="SSF56563">
    <property type="entry name" value="Major capsid protein gp5"/>
    <property type="match status" value="1"/>
</dbReference>
<dbReference type="InterPro" id="IPR035198">
    <property type="entry name" value="SU10_MCP"/>
</dbReference>
<evidence type="ECO:0000313" key="3">
    <source>
        <dbReference type="EMBL" id="CAB4194530.1"/>
    </source>
</evidence>
<proteinExistence type="predicted"/>
<accession>A0A6J5RAC7</accession>
<dbReference type="EMBL" id="LR797211">
    <property type="protein sequence ID" value="CAB4194530.1"/>
    <property type="molecule type" value="Genomic_DNA"/>
</dbReference>
<evidence type="ECO:0000313" key="2">
    <source>
        <dbReference type="EMBL" id="CAB4190561.1"/>
    </source>
</evidence>
<dbReference type="EMBL" id="LR796510">
    <property type="protein sequence ID" value="CAB4148558.1"/>
    <property type="molecule type" value="Genomic_DNA"/>
</dbReference>
<name>A0A6J5RAC7_9CAUD</name>
<dbReference type="Pfam" id="PF17236">
    <property type="entry name" value="SU10_MCP"/>
    <property type="match status" value="1"/>
</dbReference>
<gene>
    <name evidence="2" type="ORF">UFOVP1191_71</name>
    <name evidence="3" type="ORF">UFOVP1252_107</name>
    <name evidence="1" type="ORF">UFOVP529_13</name>
</gene>
<dbReference type="EMBL" id="LR797158">
    <property type="protein sequence ID" value="CAB4190561.1"/>
    <property type="molecule type" value="Genomic_DNA"/>
</dbReference>
<evidence type="ECO:0000313" key="1">
    <source>
        <dbReference type="EMBL" id="CAB4148558.1"/>
    </source>
</evidence>
<protein>
    <submittedName>
        <fullName evidence="3">Uncharacterized protein</fullName>
    </submittedName>
</protein>
<reference evidence="3" key="1">
    <citation type="submission" date="2020-05" db="EMBL/GenBank/DDBJ databases">
        <authorList>
            <person name="Chiriac C."/>
            <person name="Salcher M."/>
            <person name="Ghai R."/>
            <person name="Kavagutti S V."/>
        </authorList>
    </citation>
    <scope>NUCLEOTIDE SEQUENCE</scope>
</reference>